<reference evidence="4 5" key="1">
    <citation type="submission" date="2020-12" db="EMBL/GenBank/DDBJ databases">
        <title>Genomic analysis of Staphylococcus felis from a cat with skin infection.</title>
        <authorList>
            <person name="Aslantas O."/>
            <person name="Keskin O."/>
            <person name="Buyukaltay K."/>
            <person name="Gullu Yucetepe A."/>
        </authorList>
    </citation>
    <scope>NUCLEOTIDE SEQUENCE [LARGE SCALE GENOMIC DNA]</scope>
    <source>
        <strain evidence="4 5">HARRANVET</strain>
    </source>
</reference>
<sequence>MFTKRQNDHLTRKRYALRKCAWGLGSCIIATQLFLFVSPAHASAQTTDPITTNTEQNSKSLENNSTHENTVLNQTTDSESTVDPPKTIQRKT</sequence>
<evidence type="ECO:0000313" key="4">
    <source>
        <dbReference type="EMBL" id="MBH9580804.1"/>
    </source>
</evidence>
<feature type="signal peptide" evidence="3">
    <location>
        <begin position="1"/>
        <end position="42"/>
    </location>
</feature>
<proteinExistence type="predicted"/>
<name>A0ABS0QNV5_9STAP</name>
<evidence type="ECO:0000256" key="3">
    <source>
        <dbReference type="SAM" id="SignalP"/>
    </source>
</evidence>
<feature type="compositionally biased region" description="Polar residues" evidence="2">
    <location>
        <begin position="43"/>
        <end position="81"/>
    </location>
</feature>
<keyword evidence="1 3" id="KW-0732">Signal</keyword>
<evidence type="ECO:0000313" key="5">
    <source>
        <dbReference type="Proteomes" id="UP000597038"/>
    </source>
</evidence>
<dbReference type="InterPro" id="IPR005877">
    <property type="entry name" value="YSIRK_signal_dom"/>
</dbReference>
<feature type="chain" id="PRO_5046384427" evidence="3">
    <location>
        <begin position="43"/>
        <end position="92"/>
    </location>
</feature>
<dbReference type="NCBIfam" id="TIGR01168">
    <property type="entry name" value="YSIRK_signal"/>
    <property type="match status" value="1"/>
</dbReference>
<dbReference type="EMBL" id="JAEDAQ010000007">
    <property type="protein sequence ID" value="MBH9580804.1"/>
    <property type="molecule type" value="Genomic_DNA"/>
</dbReference>
<accession>A0ABS0QNV5</accession>
<gene>
    <name evidence="4" type="ORF">I9026_05395</name>
</gene>
<evidence type="ECO:0000256" key="2">
    <source>
        <dbReference type="SAM" id="MobiDB-lite"/>
    </source>
</evidence>
<protein>
    <submittedName>
        <fullName evidence="4">YSIRK-type signal peptide-containing protein</fullName>
    </submittedName>
</protein>
<organism evidence="4 5">
    <name type="scientific">Staphylococcus felis</name>
    <dbReference type="NCBI Taxonomy" id="46127"/>
    <lineage>
        <taxon>Bacteria</taxon>
        <taxon>Bacillati</taxon>
        <taxon>Bacillota</taxon>
        <taxon>Bacilli</taxon>
        <taxon>Bacillales</taxon>
        <taxon>Staphylococcaceae</taxon>
        <taxon>Staphylococcus</taxon>
    </lineage>
</organism>
<feature type="region of interest" description="Disordered" evidence="2">
    <location>
        <begin position="43"/>
        <end position="92"/>
    </location>
</feature>
<dbReference type="Proteomes" id="UP000597038">
    <property type="component" value="Unassembled WGS sequence"/>
</dbReference>
<dbReference type="RefSeq" id="WP_198092665.1">
    <property type="nucleotide sequence ID" value="NZ_JAEDAQ010000007.1"/>
</dbReference>
<comment type="caution">
    <text evidence="4">The sequence shown here is derived from an EMBL/GenBank/DDBJ whole genome shotgun (WGS) entry which is preliminary data.</text>
</comment>
<keyword evidence="5" id="KW-1185">Reference proteome</keyword>
<evidence type="ECO:0000256" key="1">
    <source>
        <dbReference type="ARBA" id="ARBA00022729"/>
    </source>
</evidence>